<reference evidence="1 2" key="1">
    <citation type="submission" date="2024-06" db="EMBL/GenBank/DDBJ databases">
        <title>The Natural Products Discovery Center: Release of the First 8490 Sequenced Strains for Exploring Actinobacteria Biosynthetic Diversity.</title>
        <authorList>
            <person name="Kalkreuter E."/>
            <person name="Kautsar S.A."/>
            <person name="Yang D."/>
            <person name="Bader C.D."/>
            <person name="Teijaro C.N."/>
            <person name="Fluegel L."/>
            <person name="Davis C.M."/>
            <person name="Simpson J.R."/>
            <person name="Lauterbach L."/>
            <person name="Steele A.D."/>
            <person name="Gui C."/>
            <person name="Meng S."/>
            <person name="Li G."/>
            <person name="Viehrig K."/>
            <person name="Ye F."/>
            <person name="Su P."/>
            <person name="Kiefer A.F."/>
            <person name="Nichols A."/>
            <person name="Cepeda A.J."/>
            <person name="Yan W."/>
            <person name="Fan B."/>
            <person name="Jiang Y."/>
            <person name="Adhikari A."/>
            <person name="Zheng C.-J."/>
            <person name="Schuster L."/>
            <person name="Cowan T.M."/>
            <person name="Smanski M.J."/>
            <person name="Chevrette M.G."/>
            <person name="De Carvalho L.P.S."/>
            <person name="Shen B."/>
        </authorList>
    </citation>
    <scope>NUCLEOTIDE SEQUENCE [LARGE SCALE GENOMIC DNA]</scope>
    <source>
        <strain evidence="1 2">NPDC050403</strain>
    </source>
</reference>
<dbReference type="SUPFAM" id="SSF55961">
    <property type="entry name" value="Bet v1-like"/>
    <property type="match status" value="1"/>
</dbReference>
<accession>A0ABV3FXN0</accession>
<protein>
    <submittedName>
        <fullName evidence="1">SRPBCC family protein</fullName>
    </submittedName>
</protein>
<dbReference type="Proteomes" id="UP001551695">
    <property type="component" value="Unassembled WGS sequence"/>
</dbReference>
<proteinExistence type="predicted"/>
<dbReference type="Gene3D" id="3.30.530.20">
    <property type="match status" value="1"/>
</dbReference>
<gene>
    <name evidence="1" type="ORF">AB0I48_20440</name>
</gene>
<comment type="caution">
    <text evidence="1">The sequence shown here is derived from an EMBL/GenBank/DDBJ whole genome shotgun (WGS) entry which is preliminary data.</text>
</comment>
<sequence>MKKTTACAIGLGTYLAGLAVGYQVLLRDRCLNWGSTPDEAARTMPGDDLLPTPDVVATRAITIQAPPSAIWPWLVQIGPGRGGAYTYDWIENLLGLDMHSADEILPRFQDLAVGDTLSLGASGPTMRVAVLEPERTLVYRSTDGNWTWAFGLYPDVSGTRLISRNRIATPTATAPVRLLNRVIMEPGSWVMERKMLLGIARRAEQKSTAAPTTPSARV</sequence>
<dbReference type="InterPro" id="IPR023393">
    <property type="entry name" value="START-like_dom_sf"/>
</dbReference>
<evidence type="ECO:0000313" key="2">
    <source>
        <dbReference type="Proteomes" id="UP001551695"/>
    </source>
</evidence>
<dbReference type="RefSeq" id="WP_357785682.1">
    <property type="nucleotide sequence ID" value="NZ_JBFAKC010000009.1"/>
</dbReference>
<name>A0ABV3FXN0_9NOCA</name>
<evidence type="ECO:0000313" key="1">
    <source>
        <dbReference type="EMBL" id="MEV0709936.1"/>
    </source>
</evidence>
<keyword evidence="2" id="KW-1185">Reference proteome</keyword>
<dbReference type="EMBL" id="JBFAKC010000009">
    <property type="protein sequence ID" value="MEV0709936.1"/>
    <property type="molecule type" value="Genomic_DNA"/>
</dbReference>
<organism evidence="1 2">
    <name type="scientific">Nocardia aurea</name>
    <dbReference type="NCBI Taxonomy" id="2144174"/>
    <lineage>
        <taxon>Bacteria</taxon>
        <taxon>Bacillati</taxon>
        <taxon>Actinomycetota</taxon>
        <taxon>Actinomycetes</taxon>
        <taxon>Mycobacteriales</taxon>
        <taxon>Nocardiaceae</taxon>
        <taxon>Nocardia</taxon>
    </lineage>
</organism>